<dbReference type="Gene3D" id="3.30.70.270">
    <property type="match status" value="1"/>
</dbReference>
<evidence type="ECO:0000313" key="3">
    <source>
        <dbReference type="EMBL" id="CAF4434463.1"/>
    </source>
</evidence>
<gene>
    <name evidence="2" type="ORF">GPM918_LOCUS40403</name>
    <name evidence="3" type="ORF">SRO942_LOCUS41342</name>
</gene>
<dbReference type="AlphaFoldDB" id="A0A815YKC7"/>
<dbReference type="EMBL" id="CAJNOQ010029875">
    <property type="protein sequence ID" value="CAF1571137.1"/>
    <property type="molecule type" value="Genomic_DNA"/>
</dbReference>
<dbReference type="Proteomes" id="UP000663829">
    <property type="component" value="Unassembled WGS sequence"/>
</dbReference>
<dbReference type="PANTHER" id="PTHR24559:SF444">
    <property type="entry name" value="REVERSE TRANSCRIPTASE DOMAIN-CONTAINING PROTEIN"/>
    <property type="match status" value="1"/>
</dbReference>
<feature type="domain" description="Reverse transcriptase" evidence="1">
    <location>
        <begin position="1"/>
        <end position="89"/>
    </location>
</feature>
<dbReference type="CDD" id="cd01647">
    <property type="entry name" value="RT_LTR"/>
    <property type="match status" value="1"/>
</dbReference>
<evidence type="ECO:0000313" key="2">
    <source>
        <dbReference type="EMBL" id="CAF1571137.1"/>
    </source>
</evidence>
<dbReference type="PANTHER" id="PTHR24559">
    <property type="entry name" value="TRANSPOSON TY3-I GAG-POL POLYPROTEIN"/>
    <property type="match status" value="1"/>
</dbReference>
<dbReference type="Pfam" id="PF00078">
    <property type="entry name" value="RVT_1"/>
    <property type="match status" value="1"/>
</dbReference>
<comment type="caution">
    <text evidence="2">The sequence shown here is derived from an EMBL/GenBank/DDBJ whole genome shotgun (WGS) entry which is preliminary data.</text>
</comment>
<evidence type="ECO:0000259" key="1">
    <source>
        <dbReference type="PROSITE" id="PS50878"/>
    </source>
</evidence>
<dbReference type="OrthoDB" id="420169at2759"/>
<dbReference type="InterPro" id="IPR043502">
    <property type="entry name" value="DNA/RNA_pol_sf"/>
</dbReference>
<keyword evidence="4" id="KW-1185">Reference proteome</keyword>
<protein>
    <recommendedName>
        <fullName evidence="1">Reverse transcriptase domain-containing protein</fullName>
    </recommendedName>
</protein>
<evidence type="ECO:0000313" key="4">
    <source>
        <dbReference type="Proteomes" id="UP000663829"/>
    </source>
</evidence>
<dbReference type="InterPro" id="IPR053134">
    <property type="entry name" value="RNA-dir_DNA_polymerase"/>
</dbReference>
<dbReference type="PROSITE" id="PS50878">
    <property type="entry name" value="RT_POL"/>
    <property type="match status" value="1"/>
</dbReference>
<dbReference type="Gene3D" id="3.10.10.10">
    <property type="entry name" value="HIV Type 1 Reverse Transcriptase, subunit A, domain 1"/>
    <property type="match status" value="1"/>
</dbReference>
<accession>A0A815YKC7</accession>
<dbReference type="InterPro" id="IPR043128">
    <property type="entry name" value="Rev_trsase/Diguanyl_cyclase"/>
</dbReference>
<organism evidence="2 4">
    <name type="scientific">Didymodactylos carnosus</name>
    <dbReference type="NCBI Taxonomy" id="1234261"/>
    <lineage>
        <taxon>Eukaryota</taxon>
        <taxon>Metazoa</taxon>
        <taxon>Spiralia</taxon>
        <taxon>Gnathifera</taxon>
        <taxon>Rotifera</taxon>
        <taxon>Eurotatoria</taxon>
        <taxon>Bdelloidea</taxon>
        <taxon>Philodinida</taxon>
        <taxon>Philodinidae</taxon>
        <taxon>Didymodactylos</taxon>
    </lineage>
</organism>
<dbReference type="InterPro" id="IPR000477">
    <property type="entry name" value="RT_dom"/>
</dbReference>
<proteinExistence type="predicted"/>
<sequence length="89" mass="10406">DGGIRFLVDYRKLNCVTKKDSFPQPTTEELLQRLGGNCYYTKFDLKSGYFQVKIQETDKEKTAFVTQDGLWEFNVRSYEWPSHIPTCNA</sequence>
<feature type="non-terminal residue" evidence="2">
    <location>
        <position position="1"/>
    </location>
</feature>
<name>A0A815YKC7_9BILA</name>
<dbReference type="Proteomes" id="UP000681722">
    <property type="component" value="Unassembled WGS sequence"/>
</dbReference>
<reference evidence="2" key="1">
    <citation type="submission" date="2021-02" db="EMBL/GenBank/DDBJ databases">
        <authorList>
            <person name="Nowell W R."/>
        </authorList>
    </citation>
    <scope>NUCLEOTIDE SEQUENCE</scope>
</reference>
<dbReference type="SUPFAM" id="SSF56672">
    <property type="entry name" value="DNA/RNA polymerases"/>
    <property type="match status" value="1"/>
</dbReference>
<dbReference type="EMBL" id="CAJOBC010095703">
    <property type="protein sequence ID" value="CAF4434463.1"/>
    <property type="molecule type" value="Genomic_DNA"/>
</dbReference>